<evidence type="ECO:0000259" key="3">
    <source>
        <dbReference type="Pfam" id="PF18413"/>
    </source>
</evidence>
<evidence type="ECO:0000313" key="5">
    <source>
        <dbReference type="EMBL" id="TPG86336.1"/>
    </source>
</evidence>
<name>A0A502ILC5_9PSED</name>
<dbReference type="RefSeq" id="WP_140676871.1">
    <property type="nucleotide sequence ID" value="NZ_RCZA01000002.1"/>
</dbReference>
<evidence type="ECO:0000259" key="2">
    <source>
        <dbReference type="Pfam" id="PF18276"/>
    </source>
</evidence>
<feature type="region of interest" description="Disordered" evidence="1">
    <location>
        <begin position="1478"/>
        <end position="1499"/>
    </location>
</feature>
<feature type="domain" description="ABC toxin N-terminal" evidence="4">
    <location>
        <begin position="8"/>
        <end position="133"/>
    </location>
</feature>
<dbReference type="InterPro" id="IPR041079">
    <property type="entry name" value="Neuraminidase-like"/>
</dbReference>
<comment type="caution">
    <text evidence="5">The sequence shown here is derived from an EMBL/GenBank/DDBJ whole genome shotgun (WGS) entry which is preliminary data.</text>
</comment>
<protein>
    <recommendedName>
        <fullName evidence="7">Insecticidal toxin complex protein TcaB2</fullName>
    </recommendedName>
</protein>
<accession>A0A502ILC5</accession>
<proteinExistence type="predicted"/>
<dbReference type="Pfam" id="PF20220">
    <property type="entry name" value="ABC_toxin_N"/>
    <property type="match status" value="1"/>
</dbReference>
<evidence type="ECO:0000313" key="6">
    <source>
        <dbReference type="Proteomes" id="UP000320914"/>
    </source>
</evidence>
<dbReference type="Pfam" id="PF18276">
    <property type="entry name" value="TcA_TcB_BD"/>
    <property type="match status" value="1"/>
</dbReference>
<dbReference type="Pfam" id="PF18413">
    <property type="entry name" value="Neuraminidase"/>
    <property type="match status" value="1"/>
</dbReference>
<dbReference type="Proteomes" id="UP000320914">
    <property type="component" value="Unassembled WGS sequence"/>
</dbReference>
<gene>
    <name evidence="5" type="ORF">EAH74_05625</name>
</gene>
<evidence type="ECO:0000259" key="4">
    <source>
        <dbReference type="Pfam" id="PF20220"/>
    </source>
</evidence>
<organism evidence="5 6">
    <name type="scientific">Pseudomonas mandelii</name>
    <dbReference type="NCBI Taxonomy" id="75612"/>
    <lineage>
        <taxon>Bacteria</taxon>
        <taxon>Pseudomonadati</taxon>
        <taxon>Pseudomonadota</taxon>
        <taxon>Gammaproteobacteria</taxon>
        <taxon>Pseudomonadales</taxon>
        <taxon>Pseudomonadaceae</taxon>
        <taxon>Pseudomonas</taxon>
    </lineage>
</organism>
<dbReference type="InterPro" id="IPR040840">
    <property type="entry name" value="TcA_TcB_BD"/>
</dbReference>
<dbReference type="EMBL" id="RCZA01000002">
    <property type="protein sequence ID" value="TPG86336.1"/>
    <property type="molecule type" value="Genomic_DNA"/>
</dbReference>
<dbReference type="InterPro" id="IPR046839">
    <property type="entry name" value="ABC_toxin_N"/>
</dbReference>
<feature type="domain" description="Tc toxin complex TcA C-terminal TcB-binding" evidence="2">
    <location>
        <begin position="1179"/>
        <end position="1470"/>
    </location>
</feature>
<sequence length="1499" mass="167838">METLQINELTERYTAAMVEAVLGQKLWTGAVTLRTPDELSRYLMLDTQDSAQLQATQTSSTVRCLQEHIQSVYSGMEKGYENSHFEEEDLQYWYQFLSHYSTWSANVLLKDQAENYIVPSLRLKKTTLFRALENRLNQMRLSTGSVQQGLMEYTQAFQRLCDLDVLSGYIDGENVQDARYYLIGQERTAPFAYFLRSVKVELDKESRKINPAAWGEWQKIDVATTGRVVDIRCVNWLGLPVMVWCEWRERQIDSDGVVQNPWSLEIKLAFSSLNGQWSAPLSLHQRDCEYDVSNGRLTVVSLGDGDPRDDRLAVCYTNRHSLDGQTPFHDIEIHETRDALFRKVADDTATLLAMTFGRFSHVASLQQKVVPADYSTVTVSSVPATVGSITANLFLDAIYTRERAADDNFYEVIRVRGRCDAVEEQGRVLERVSISWRATTASTSFDVRMVEAGEQQLRITLTTRLKPTQIHVVQLVNGQGKENVHSFAIADFKETSPGDGIWVADAVATLTSEVLAILLARTLDEIRAGAGFSITGLGDAVLNELNQLVPKVLYAPVVFSLVWAERTVDDPADWISTGVLNGQYATPWRTYRRQTPSIGIGNFPIDSPIDFSFGEVDTGKEGYGRNMFSVTLKERPRLYVTPSIDKSSAEGAQFLSFNNSNQALKYTRINSTFGPVLTSRAAVSVDALLAWDTQHVDEPRMPDGNIEENGPFDGCNGLYFWELFFHTPDLVGARLSAEGRHREAQGWYEYVFNPLAREVEPVENPQPDDPPVIPAPAYWRCRPLQNELIECSHESAAPSDPDAIGYCAPVHFKIAIFLRYVENLIAWGDALYRHLDYDSMVHAGLNYSRALTLIGEEPVTRTASTWQPKKLSEVLTLISGRDPLKAFEAGLNLSLADVPSQMQVTPYFDLLGSGVFRPGINERPKALWDLLNARLNNLRNNRSIDGQPLSIPMFSRTMDPLELLRAQANGNQGAARNPGGQVQVVPYKWNTVYNLALQGVEFLIQQEDQLRSWLELRDRGELETLQQGHLIELADYTRAIHETTIAQLEATSASLRQSESMVNARAQHYEALAAEGVSEAELSVLEKSQSARDSAVVAQGFRVAGGLLDLAPNVFGTSFGGVRIASPVYAIADILQIGVDVLRGEAEEIGIIEQHRRRQQEWELARDQSFAEMRVLREQLLAQDHALDAARASLLQTEIANTQALAVYAFYQNRTTGQELSNWVVGQIKTLIYQVYDVVAGVCLCAETCWQYELGDYKSRFVRPDVWMDACHGFTTGQSLKLDLLRMAAARIKRDEHRLQLVKTISLKNLDAHKWATFKSSGTLSIELKESLFNEDYPGHYCRQVRGVSLTFPGLLGPYQNICATLLQISSSTLLEPDIEAVKLLHGLEAKEVPPGSLVQNLRPYQQIGLSLGLDDNGIATRMDDDRYLPFEGTGAHAEYVLTLPRHDSPSQERLLDSLTDVILTLVYQARDGGQKFASHVEGLPPPAPSMIRPRKIQP</sequence>
<feature type="domain" description="Neuraminidase-like" evidence="3">
    <location>
        <begin position="163"/>
        <end position="284"/>
    </location>
</feature>
<evidence type="ECO:0008006" key="7">
    <source>
        <dbReference type="Google" id="ProtNLM"/>
    </source>
</evidence>
<evidence type="ECO:0000256" key="1">
    <source>
        <dbReference type="SAM" id="MobiDB-lite"/>
    </source>
</evidence>
<reference evidence="5 6" key="1">
    <citation type="journal article" date="2019" name="Environ. Microbiol.">
        <title>Species interactions and distinct microbial communities in high Arctic permafrost affected cryosols are associated with the CH4 and CO2 gas fluxes.</title>
        <authorList>
            <person name="Altshuler I."/>
            <person name="Hamel J."/>
            <person name="Turney S."/>
            <person name="Magnuson E."/>
            <person name="Levesque R."/>
            <person name="Greer C."/>
            <person name="Whyte L.G."/>
        </authorList>
    </citation>
    <scope>NUCLEOTIDE SEQUENCE [LARGE SCALE GENOMIC DNA]</scope>
    <source>
        <strain evidence="5 6">OWC5</strain>
    </source>
</reference>